<dbReference type="InterPro" id="IPR045358">
    <property type="entry name" value="Ty3_capsid"/>
</dbReference>
<dbReference type="PANTHER" id="PTHR15503">
    <property type="entry name" value="LDOC1 RELATED"/>
    <property type="match status" value="1"/>
</dbReference>
<evidence type="ECO:0000256" key="2">
    <source>
        <dbReference type="SAM" id="MobiDB-lite"/>
    </source>
</evidence>
<protein>
    <submittedName>
        <fullName evidence="4">Retrotransposon-derived protein PEG10</fullName>
    </submittedName>
</protein>
<dbReference type="PANTHER" id="PTHR15503:SF22">
    <property type="entry name" value="TRANSPOSON TY3-I GAG POLYPROTEIN"/>
    <property type="match status" value="1"/>
</dbReference>
<name>A0A1R1XM53_9FUNG</name>
<dbReference type="AlphaFoldDB" id="A0A1R1XM53"/>
<dbReference type="EMBL" id="LSSM01004153">
    <property type="protein sequence ID" value="OMJ15695.1"/>
    <property type="molecule type" value="Genomic_DNA"/>
</dbReference>
<dbReference type="InterPro" id="IPR032567">
    <property type="entry name" value="RTL1-rel"/>
</dbReference>
<dbReference type="SUPFAM" id="SSF57756">
    <property type="entry name" value="Retrovirus zinc finger-like domains"/>
    <property type="match status" value="1"/>
</dbReference>
<dbReference type="Proteomes" id="UP000187429">
    <property type="component" value="Unassembled WGS sequence"/>
</dbReference>
<dbReference type="PROSITE" id="PS50158">
    <property type="entry name" value="ZF_CCHC"/>
    <property type="match status" value="1"/>
</dbReference>
<organism evidence="4 5">
    <name type="scientific">Smittium culicis</name>
    <dbReference type="NCBI Taxonomy" id="133412"/>
    <lineage>
        <taxon>Eukaryota</taxon>
        <taxon>Fungi</taxon>
        <taxon>Fungi incertae sedis</taxon>
        <taxon>Zoopagomycota</taxon>
        <taxon>Kickxellomycotina</taxon>
        <taxon>Harpellomycetes</taxon>
        <taxon>Harpellales</taxon>
        <taxon>Legeriomycetaceae</taxon>
        <taxon>Smittium</taxon>
    </lineage>
</organism>
<keyword evidence="1" id="KW-0863">Zinc-finger</keyword>
<dbReference type="InterPro" id="IPR036875">
    <property type="entry name" value="Znf_CCHC_sf"/>
</dbReference>
<evidence type="ECO:0000313" key="5">
    <source>
        <dbReference type="Proteomes" id="UP000187429"/>
    </source>
</evidence>
<accession>A0A1R1XM53</accession>
<keyword evidence="1" id="KW-0479">Metal-binding</keyword>
<dbReference type="OrthoDB" id="5600306at2759"/>
<proteinExistence type="predicted"/>
<evidence type="ECO:0000259" key="3">
    <source>
        <dbReference type="PROSITE" id="PS50158"/>
    </source>
</evidence>
<gene>
    <name evidence="4" type="ORF">AYI69_g8106</name>
</gene>
<sequence length="265" mass="30745">DTLKRSIASNMEEERQFRLPEPPKFPGRSEDPKNFLLKIKLQFSAKPITFESDERKILFFASYLSEEAASWFDQLLQENSPVLGNYESFLVEFNRIFFNPNLILANADALMKCSQGTRQVIEYSSEFRRLANTSKFNQAALVYLYQKGLHPTILDRLTMTETPEKLEELINIAVKIDQRVQERNLMAKDYTHINHPVPQYHTPSIQNNNSMDIDMITERRRGPLSEQEKDRRRINGLCLYCGKPGHIVADCRLKPKNSMGKAQTQ</sequence>
<keyword evidence="1" id="KW-0862">Zinc</keyword>
<evidence type="ECO:0000313" key="4">
    <source>
        <dbReference type="EMBL" id="OMJ15695.1"/>
    </source>
</evidence>
<feature type="domain" description="CCHC-type" evidence="3">
    <location>
        <begin position="238"/>
        <end position="252"/>
    </location>
</feature>
<dbReference type="GO" id="GO:0003676">
    <property type="term" value="F:nucleic acid binding"/>
    <property type="evidence" value="ECO:0007669"/>
    <property type="project" value="InterPro"/>
</dbReference>
<dbReference type="Gene3D" id="4.10.60.10">
    <property type="entry name" value="Zinc finger, CCHC-type"/>
    <property type="match status" value="1"/>
</dbReference>
<feature type="non-terminal residue" evidence="4">
    <location>
        <position position="1"/>
    </location>
</feature>
<keyword evidence="5" id="KW-1185">Reference proteome</keyword>
<dbReference type="Pfam" id="PF19259">
    <property type="entry name" value="Ty3_capsid"/>
    <property type="match status" value="1"/>
</dbReference>
<evidence type="ECO:0000256" key="1">
    <source>
        <dbReference type="PROSITE-ProRule" id="PRU00047"/>
    </source>
</evidence>
<comment type="caution">
    <text evidence="4">The sequence shown here is derived from an EMBL/GenBank/DDBJ whole genome shotgun (WGS) entry which is preliminary data.</text>
</comment>
<dbReference type="GO" id="GO:0008270">
    <property type="term" value="F:zinc ion binding"/>
    <property type="evidence" value="ECO:0007669"/>
    <property type="project" value="UniProtKB-KW"/>
</dbReference>
<dbReference type="SMART" id="SM00343">
    <property type="entry name" value="ZnF_C2HC"/>
    <property type="match status" value="1"/>
</dbReference>
<reference evidence="5" key="1">
    <citation type="submission" date="2017-01" db="EMBL/GenBank/DDBJ databases">
        <authorList>
            <person name="Wang Y."/>
            <person name="White M."/>
            <person name="Kvist S."/>
            <person name="Moncalvo J.-M."/>
        </authorList>
    </citation>
    <scope>NUCLEOTIDE SEQUENCE [LARGE SCALE GENOMIC DNA]</scope>
    <source>
        <strain evidence="5">ID-206-W2</strain>
    </source>
</reference>
<dbReference type="InterPro" id="IPR001878">
    <property type="entry name" value="Znf_CCHC"/>
</dbReference>
<feature type="region of interest" description="Disordered" evidence="2">
    <location>
        <begin position="1"/>
        <end position="29"/>
    </location>
</feature>